<dbReference type="GO" id="GO:0005634">
    <property type="term" value="C:nucleus"/>
    <property type="evidence" value="ECO:0007669"/>
    <property type="project" value="UniProtKB-SubCell"/>
</dbReference>
<keyword evidence="15" id="KW-0472">Membrane</keyword>
<protein>
    <recommendedName>
        <fullName evidence="6">Histone H2A</fullName>
    </recommendedName>
</protein>
<evidence type="ECO:0000256" key="4">
    <source>
        <dbReference type="ARBA" id="ARBA00010691"/>
    </source>
</evidence>
<evidence type="ECO:0000256" key="11">
    <source>
        <dbReference type="ARBA" id="ARBA00022990"/>
    </source>
</evidence>
<keyword evidence="9" id="KW-1017">Isopeptide bond</keyword>
<evidence type="ECO:0000256" key="2">
    <source>
        <dbReference type="ARBA" id="ARBA00004123"/>
    </source>
</evidence>
<name>A0A232ETT2_9HYME</name>
<gene>
    <name evidence="18" type="ORF">TSAR_000503</name>
</gene>
<dbReference type="Gene3D" id="1.20.140.150">
    <property type="match status" value="1"/>
</dbReference>
<dbReference type="InterPro" id="IPR032458">
    <property type="entry name" value="Histone_H2A_CS"/>
</dbReference>
<dbReference type="SMART" id="SM00414">
    <property type="entry name" value="H2A"/>
    <property type="match status" value="1"/>
</dbReference>
<keyword evidence="14" id="KW-0544">Nucleosome core</keyword>
<dbReference type="InterPro" id="IPR032454">
    <property type="entry name" value="Histone_H2A_C"/>
</dbReference>
<proteinExistence type="inferred from homology"/>
<dbReference type="GO" id="GO:0003677">
    <property type="term" value="F:DNA binding"/>
    <property type="evidence" value="ECO:0007669"/>
    <property type="project" value="UniProtKB-KW"/>
</dbReference>
<feature type="transmembrane region" description="Helical" evidence="15">
    <location>
        <begin position="86"/>
        <end position="111"/>
    </location>
</feature>
<evidence type="ECO:0000259" key="16">
    <source>
        <dbReference type="Pfam" id="PF00125"/>
    </source>
</evidence>
<dbReference type="InterPro" id="IPR007125">
    <property type="entry name" value="H2A/H2B/H3"/>
</dbReference>
<dbReference type="CDD" id="cd00074">
    <property type="entry name" value="HFD_H2A"/>
    <property type="match status" value="1"/>
</dbReference>
<evidence type="ECO:0000256" key="8">
    <source>
        <dbReference type="ARBA" id="ARBA00022481"/>
    </source>
</evidence>
<evidence type="ECO:0000313" key="19">
    <source>
        <dbReference type="Proteomes" id="UP000215335"/>
    </source>
</evidence>
<dbReference type="Pfam" id="PF16211">
    <property type="entry name" value="Histone_H2A_C"/>
    <property type="match status" value="1"/>
</dbReference>
<dbReference type="Proteomes" id="UP000215335">
    <property type="component" value="Unassembled WGS sequence"/>
</dbReference>
<keyword evidence="15" id="KW-0812">Transmembrane</keyword>
<evidence type="ECO:0000256" key="1">
    <source>
        <dbReference type="ARBA" id="ARBA00002001"/>
    </source>
</evidence>
<dbReference type="FunFam" id="1.10.20.10:FF:000173">
    <property type="entry name" value="Histone H2A"/>
    <property type="match status" value="1"/>
</dbReference>
<dbReference type="PRINTS" id="PR00620">
    <property type="entry name" value="HISTONEH2A"/>
</dbReference>
<reference evidence="18 19" key="1">
    <citation type="journal article" date="2017" name="Curr. Biol.">
        <title>The Evolution of Venom by Co-option of Single-Copy Genes.</title>
        <authorList>
            <person name="Martinson E.O."/>
            <person name="Mrinalini"/>
            <person name="Kelkar Y.D."/>
            <person name="Chang C.H."/>
            <person name="Werren J.H."/>
        </authorList>
    </citation>
    <scope>NUCLEOTIDE SEQUENCE [LARGE SCALE GENOMIC DNA]</scope>
    <source>
        <strain evidence="18 19">Alberta</strain>
        <tissue evidence="18">Whole body</tissue>
    </source>
</reference>
<dbReference type="GO" id="GO:0046982">
    <property type="term" value="F:protein heterodimerization activity"/>
    <property type="evidence" value="ECO:0007669"/>
    <property type="project" value="InterPro"/>
</dbReference>
<feature type="domain" description="Histone H2A C-terminal" evidence="17">
    <location>
        <begin position="312"/>
        <end position="335"/>
    </location>
</feature>
<dbReference type="PROSITE" id="PS00046">
    <property type="entry name" value="HISTONE_H2A"/>
    <property type="match status" value="1"/>
</dbReference>
<evidence type="ECO:0000256" key="5">
    <source>
        <dbReference type="ARBA" id="ARBA00011538"/>
    </source>
</evidence>
<evidence type="ECO:0000313" key="18">
    <source>
        <dbReference type="EMBL" id="OXU21706.1"/>
    </source>
</evidence>
<evidence type="ECO:0000259" key="17">
    <source>
        <dbReference type="Pfam" id="PF16211"/>
    </source>
</evidence>
<comment type="caution">
    <text evidence="18">The sequence shown here is derived from an EMBL/GenBank/DDBJ whole genome shotgun (WGS) entry which is preliminary data.</text>
</comment>
<feature type="transmembrane region" description="Helical" evidence="15">
    <location>
        <begin position="123"/>
        <end position="142"/>
    </location>
</feature>
<keyword evidence="13" id="KW-0539">Nucleus</keyword>
<evidence type="ECO:0000256" key="3">
    <source>
        <dbReference type="ARBA" id="ARBA00004286"/>
    </source>
</evidence>
<dbReference type="AlphaFoldDB" id="A0A232ETT2"/>
<feature type="domain" description="Core Histone H2A/H2B/H3" evidence="16">
    <location>
        <begin position="232"/>
        <end position="309"/>
    </location>
</feature>
<feature type="transmembrane region" description="Helical" evidence="15">
    <location>
        <begin position="169"/>
        <end position="188"/>
    </location>
</feature>
<evidence type="ECO:0000256" key="15">
    <source>
        <dbReference type="SAM" id="Phobius"/>
    </source>
</evidence>
<evidence type="ECO:0000256" key="9">
    <source>
        <dbReference type="ARBA" id="ARBA00022499"/>
    </source>
</evidence>
<keyword evidence="10" id="KW-0832">Ubl conjugation</keyword>
<comment type="similarity">
    <text evidence="4">Belongs to the histone H2A family.</text>
</comment>
<dbReference type="Pfam" id="PF00125">
    <property type="entry name" value="Histone"/>
    <property type="match status" value="1"/>
</dbReference>
<dbReference type="GO" id="GO:0030527">
    <property type="term" value="F:structural constituent of chromatin"/>
    <property type="evidence" value="ECO:0007669"/>
    <property type="project" value="InterPro"/>
</dbReference>
<dbReference type="Gene3D" id="1.10.20.10">
    <property type="entry name" value="Histone, subunit A"/>
    <property type="match status" value="1"/>
</dbReference>
<dbReference type="EMBL" id="NNAY01002259">
    <property type="protein sequence ID" value="OXU21706.1"/>
    <property type="molecule type" value="Genomic_DNA"/>
</dbReference>
<dbReference type="OrthoDB" id="10012538at2759"/>
<dbReference type="InterPro" id="IPR009072">
    <property type="entry name" value="Histone-fold"/>
</dbReference>
<evidence type="ECO:0000256" key="7">
    <source>
        <dbReference type="ARBA" id="ARBA00022454"/>
    </source>
</evidence>
<sequence length="351" mass="39052">MSDTFQRCTILATFFLSLFCGSLVCTSLVTNHWIESKPWRDKNPLDSSGRVYFGLLHGKKELNVAFGWRPYDITEMIDKNPELMSWSLWCATLASTSLALLCAGLAGFLAIANAVTTPSIKIFALPVIMCVISISTWLTQFYTKLYDNVLPKEDLENYWMSKGATTLGYSFWLVIVAGVCHLINILLIKWSTSRTVKQHENPFSSLEEKSQAVLYALKLIMSGRGKGGGKVKGKSKTRSNRAGLQFPVGRIHRLLRKGNYAERVGAGAPVYLAAVMEYLAAEVLELAGNAARDNKKTRIIPRHLQLAIRNDEELNKLLSGVTIAQGGVLPNIQANIYYDVIHANMSRMEKV</sequence>
<keyword evidence="7" id="KW-0158">Chromosome</keyword>
<keyword evidence="12" id="KW-0238">DNA-binding</keyword>
<comment type="subcellular location">
    <subcellularLocation>
        <location evidence="3">Chromosome</location>
    </subcellularLocation>
    <subcellularLocation>
        <location evidence="2">Nucleus</location>
    </subcellularLocation>
</comment>
<evidence type="ECO:0000256" key="10">
    <source>
        <dbReference type="ARBA" id="ARBA00022843"/>
    </source>
</evidence>
<evidence type="ECO:0000256" key="13">
    <source>
        <dbReference type="ARBA" id="ARBA00023242"/>
    </source>
</evidence>
<organism evidence="18 19">
    <name type="scientific">Trichomalopsis sarcophagae</name>
    <dbReference type="NCBI Taxonomy" id="543379"/>
    <lineage>
        <taxon>Eukaryota</taxon>
        <taxon>Metazoa</taxon>
        <taxon>Ecdysozoa</taxon>
        <taxon>Arthropoda</taxon>
        <taxon>Hexapoda</taxon>
        <taxon>Insecta</taxon>
        <taxon>Pterygota</taxon>
        <taxon>Neoptera</taxon>
        <taxon>Endopterygota</taxon>
        <taxon>Hymenoptera</taxon>
        <taxon>Apocrita</taxon>
        <taxon>Proctotrupomorpha</taxon>
        <taxon>Chalcidoidea</taxon>
        <taxon>Pteromalidae</taxon>
        <taxon>Pteromalinae</taxon>
        <taxon>Trichomalopsis</taxon>
    </lineage>
</organism>
<keyword evidence="11" id="KW-0007">Acetylation</keyword>
<keyword evidence="8" id="KW-0488">Methylation</keyword>
<dbReference type="PANTHER" id="PTHR23430">
    <property type="entry name" value="HISTONE H2A"/>
    <property type="match status" value="1"/>
</dbReference>
<dbReference type="GO" id="GO:0000786">
    <property type="term" value="C:nucleosome"/>
    <property type="evidence" value="ECO:0007669"/>
    <property type="project" value="UniProtKB-KW"/>
</dbReference>
<keyword evidence="19" id="KW-1185">Reference proteome</keyword>
<dbReference type="InterPro" id="IPR002119">
    <property type="entry name" value="Histone_H2A"/>
</dbReference>
<dbReference type="SUPFAM" id="SSF47113">
    <property type="entry name" value="Histone-fold"/>
    <property type="match status" value="1"/>
</dbReference>
<evidence type="ECO:0000256" key="12">
    <source>
        <dbReference type="ARBA" id="ARBA00023125"/>
    </source>
</evidence>
<evidence type="ECO:0000256" key="14">
    <source>
        <dbReference type="ARBA" id="ARBA00023269"/>
    </source>
</evidence>
<keyword evidence="15" id="KW-1133">Transmembrane helix</keyword>
<accession>A0A232ETT2</accession>
<dbReference type="STRING" id="543379.A0A232ETT2"/>
<evidence type="ECO:0000256" key="6">
    <source>
        <dbReference type="ARBA" id="ARBA00017642"/>
    </source>
</evidence>
<comment type="subunit">
    <text evidence="5">The nucleosome is a histone octamer containing two molecules each of H2A, H2B, H3 and H4 assembled in one H3-H4 heterotetramer and two H2A-H2B heterodimers. The octamer wraps approximately 147 bp of DNA.</text>
</comment>
<comment type="function">
    <text evidence="1">Core component of nucleosome. Nucleosomes wrap and compact DNA into chromatin, limiting DNA accessibility to the cellular machineries which require DNA as a template. Histones thereby play a central role in transcription regulation, DNA repair, DNA replication and chromosomal stability. DNA accessibility is regulated via a complex set of post-translational modifications of histones, also called histone code, and nucleosome remodeling.</text>
</comment>